<keyword evidence="2 4" id="KW-0732">Signal</keyword>
<accession>A0A2W5KI87</accession>
<dbReference type="PIRSF" id="PIRSF002825">
    <property type="entry name" value="CfbpA"/>
    <property type="match status" value="1"/>
</dbReference>
<evidence type="ECO:0000256" key="3">
    <source>
        <dbReference type="PIRSR" id="PIRSR002825-1"/>
    </source>
</evidence>
<comment type="caution">
    <text evidence="5">The sequence shown here is derived from an EMBL/GenBank/DDBJ whole genome shotgun (WGS) entry which is preliminary data.</text>
</comment>
<comment type="similarity">
    <text evidence="1">Belongs to the bacterial solute-binding protein 1 family.</text>
</comment>
<sequence>MTSRLRRRSARLLLILAAALGAHAAAAAEVNLYTTREPGLIQPLLDAFTAHSGVKVNTVFVKDGLAERVAAEGRRSPADMLMTVDIGNLIDLVDKDLVQPVRSPALERAIPAQLRDPDGRWFSLSLRARVLYASKDRTDLSAFRYEDLADPQWKGRICIRSGLHPYNTALIAAYIAHHGEAAAETWLKGVKANLARKPGGGDREVARDILGALCDIGIANSYYVGRMRSGKGGPEQQKWGDAIRVVLPTFEDGGTQVNVSGAAVARHAPNRDAAVQLLDYLVSEAAQKIYATIDFEYPVRADVAADPIIAGFGTLVPDALPLTEIARHRKAASLLAEKVGFDN</sequence>
<keyword evidence="3" id="KW-0408">Iron</keyword>
<evidence type="ECO:0000256" key="2">
    <source>
        <dbReference type="ARBA" id="ARBA00022729"/>
    </source>
</evidence>
<dbReference type="EMBL" id="QFPO01000005">
    <property type="protein sequence ID" value="PZQ16632.1"/>
    <property type="molecule type" value="Genomic_DNA"/>
</dbReference>
<name>A0A2W5KI87_9GAMM</name>
<proteinExistence type="inferred from homology"/>
<reference evidence="5 6" key="1">
    <citation type="submission" date="2017-08" db="EMBL/GenBank/DDBJ databases">
        <title>Infants hospitalized years apart are colonized by the same room-sourced microbial strains.</title>
        <authorList>
            <person name="Brooks B."/>
            <person name="Olm M.R."/>
            <person name="Firek B.A."/>
            <person name="Baker R."/>
            <person name="Thomas B.C."/>
            <person name="Morowitz M.J."/>
            <person name="Banfield J.F."/>
        </authorList>
    </citation>
    <scope>NUCLEOTIDE SEQUENCE [LARGE SCALE GENOMIC DNA]</scope>
    <source>
        <strain evidence="5">S2_005_003_R2_42</strain>
    </source>
</reference>
<feature type="signal peptide" evidence="4">
    <location>
        <begin position="1"/>
        <end position="24"/>
    </location>
</feature>
<feature type="binding site" evidence="3">
    <location>
        <position position="223"/>
    </location>
    <ligand>
        <name>Fe cation</name>
        <dbReference type="ChEBI" id="CHEBI:24875"/>
    </ligand>
</feature>
<dbReference type="InterPro" id="IPR026045">
    <property type="entry name" value="Ferric-bd"/>
</dbReference>
<evidence type="ECO:0000313" key="5">
    <source>
        <dbReference type="EMBL" id="PZQ16632.1"/>
    </source>
</evidence>
<dbReference type="Proteomes" id="UP000249046">
    <property type="component" value="Unassembled WGS sequence"/>
</dbReference>
<dbReference type="AlphaFoldDB" id="A0A2W5KI87"/>
<dbReference type="PANTHER" id="PTHR30006">
    <property type="entry name" value="THIAMINE-BINDING PERIPLASMIC PROTEIN-RELATED"/>
    <property type="match status" value="1"/>
</dbReference>
<evidence type="ECO:0000313" key="6">
    <source>
        <dbReference type="Proteomes" id="UP000249046"/>
    </source>
</evidence>
<organism evidence="5 6">
    <name type="scientific">Rhodanobacter denitrificans</name>
    <dbReference type="NCBI Taxonomy" id="666685"/>
    <lineage>
        <taxon>Bacteria</taxon>
        <taxon>Pseudomonadati</taxon>
        <taxon>Pseudomonadota</taxon>
        <taxon>Gammaproteobacteria</taxon>
        <taxon>Lysobacterales</taxon>
        <taxon>Rhodanobacteraceae</taxon>
        <taxon>Rhodanobacter</taxon>
    </lineage>
</organism>
<dbReference type="SUPFAM" id="SSF53850">
    <property type="entry name" value="Periplasmic binding protein-like II"/>
    <property type="match status" value="1"/>
</dbReference>
<evidence type="ECO:0000256" key="1">
    <source>
        <dbReference type="ARBA" id="ARBA00008520"/>
    </source>
</evidence>
<keyword evidence="3" id="KW-0479">Metal-binding</keyword>
<evidence type="ECO:0000256" key="4">
    <source>
        <dbReference type="SAM" id="SignalP"/>
    </source>
</evidence>
<protein>
    <submittedName>
        <fullName evidence="5">Iron ABC transporter substrate-binding protein</fullName>
    </submittedName>
</protein>
<dbReference type="Pfam" id="PF13343">
    <property type="entry name" value="SBP_bac_6"/>
    <property type="match status" value="1"/>
</dbReference>
<dbReference type="GO" id="GO:0046872">
    <property type="term" value="F:metal ion binding"/>
    <property type="evidence" value="ECO:0007669"/>
    <property type="project" value="UniProtKB-KW"/>
</dbReference>
<gene>
    <name evidence="5" type="ORF">DI564_06880</name>
</gene>
<dbReference type="Gene3D" id="3.40.190.10">
    <property type="entry name" value="Periplasmic binding protein-like II"/>
    <property type="match status" value="2"/>
</dbReference>
<feature type="binding site" evidence="3">
    <location>
        <position position="222"/>
    </location>
    <ligand>
        <name>Fe cation</name>
        <dbReference type="ChEBI" id="CHEBI:24875"/>
    </ligand>
</feature>
<dbReference type="PANTHER" id="PTHR30006:SF15">
    <property type="entry name" value="IRON-UTILIZATION PERIPLASMIC PROTEIN"/>
    <property type="match status" value="1"/>
</dbReference>
<dbReference type="GO" id="GO:0030288">
    <property type="term" value="C:outer membrane-bounded periplasmic space"/>
    <property type="evidence" value="ECO:0007669"/>
    <property type="project" value="TreeGrafter"/>
</dbReference>
<feature type="chain" id="PRO_5016115511" evidence="4">
    <location>
        <begin position="25"/>
        <end position="343"/>
    </location>
</feature>